<dbReference type="GO" id="GO:0004301">
    <property type="term" value="F:epoxide hydrolase activity"/>
    <property type="evidence" value="ECO:0007669"/>
    <property type="project" value="TreeGrafter"/>
</dbReference>
<evidence type="ECO:0000313" key="6">
    <source>
        <dbReference type="Proteomes" id="UP000572817"/>
    </source>
</evidence>
<dbReference type="PRINTS" id="PR00412">
    <property type="entry name" value="EPOXHYDRLASE"/>
</dbReference>
<evidence type="ECO:0000313" key="5">
    <source>
        <dbReference type="EMBL" id="KAF4313285.1"/>
    </source>
</evidence>
<dbReference type="GO" id="GO:0097176">
    <property type="term" value="P:epoxide metabolic process"/>
    <property type="evidence" value="ECO:0007669"/>
    <property type="project" value="TreeGrafter"/>
</dbReference>
<feature type="active site" description="Proton donor" evidence="3">
    <location>
        <position position="325"/>
    </location>
</feature>
<comment type="caution">
    <text evidence="5">The sequence shown here is derived from an EMBL/GenBank/DDBJ whole genome shotgun (WGS) entry which is preliminary data.</text>
</comment>
<dbReference type="PANTHER" id="PTHR21661:SF39">
    <property type="entry name" value="HYDROLASE, PUTATIVE (AFU_ORTHOLOGUE AFUA_3G08960)-RELATED"/>
    <property type="match status" value="1"/>
</dbReference>
<accession>A0A8H4N8Q0</accession>
<evidence type="ECO:0000256" key="1">
    <source>
        <dbReference type="ARBA" id="ARBA00010088"/>
    </source>
</evidence>
<dbReference type="Pfam" id="PF06441">
    <property type="entry name" value="EHN"/>
    <property type="match status" value="1"/>
</dbReference>
<name>A0A8H4N8Q0_9PEZI</name>
<dbReference type="InterPro" id="IPR010497">
    <property type="entry name" value="Epoxide_hydro_N"/>
</dbReference>
<dbReference type="InterPro" id="IPR016292">
    <property type="entry name" value="Epoxide_hydrolase"/>
</dbReference>
<dbReference type="Gene3D" id="3.40.50.1820">
    <property type="entry name" value="alpha/beta hydrolase"/>
    <property type="match status" value="1"/>
</dbReference>
<gene>
    <name evidence="5" type="ORF">GTA08_BOTSDO00302</name>
</gene>
<comment type="similarity">
    <text evidence="1">Belongs to the peptidase S33 family.</text>
</comment>
<dbReference type="PANTHER" id="PTHR21661">
    <property type="entry name" value="EPOXIDE HYDROLASE 1-RELATED"/>
    <property type="match status" value="1"/>
</dbReference>
<evidence type="ECO:0000259" key="4">
    <source>
        <dbReference type="Pfam" id="PF06441"/>
    </source>
</evidence>
<evidence type="ECO:0000256" key="2">
    <source>
        <dbReference type="ARBA" id="ARBA00022801"/>
    </source>
</evidence>
<dbReference type="EMBL" id="WWBZ02000001">
    <property type="protein sequence ID" value="KAF4313285.1"/>
    <property type="molecule type" value="Genomic_DNA"/>
</dbReference>
<feature type="active site" description="Proton acceptor" evidence="3">
    <location>
        <position position="379"/>
    </location>
</feature>
<keyword evidence="6" id="KW-1185">Reference proteome</keyword>
<proteinExistence type="inferred from homology"/>
<feature type="domain" description="Epoxide hydrolase N-terminal" evidence="4">
    <location>
        <begin position="20"/>
        <end position="132"/>
    </location>
</feature>
<dbReference type="OrthoDB" id="7130006at2759"/>
<dbReference type="InterPro" id="IPR029058">
    <property type="entry name" value="AB_hydrolase_fold"/>
</dbReference>
<feature type="active site" description="Nucleophile" evidence="3">
    <location>
        <position position="203"/>
    </location>
</feature>
<keyword evidence="2 5" id="KW-0378">Hydrolase</keyword>
<sequence length="403" mass="44408">MSPPLFAKPPHPISSGAALSQFNVAIPEEDVQNLKTLLKILPIAAANYENSQNDRRFGSPRQWLVESVAYWQNKFDWRKMEEKINTIPSFKANVQDDDGHTYSVHFAALFSANKDAVPILLSHGWPGSFIEFLPILLSQREKYASAPEKLPYHLIVPSLIGYGFSSPPPLDKDFIIADNSRIFNKLMLSLGFGEAGYIAQGGDVGCAISEVLLASYEPVKAAHLNMYWARSATKSSEIEDPLESKAVERGEKLQASGMAYAILHATRPSTSGLSVGSSPTSLLAWIGEKMIDWSDPATTPSLDEILTNVSIYWFTGTYPTSLWPYRALFSDNPGAGTGITHGKPKGVSWFPNEIAPVSKDTVRADSKVTNFYEHDKGGHFAALEVPDVLWADIEDFVAKAWKK</sequence>
<dbReference type="SUPFAM" id="SSF53474">
    <property type="entry name" value="alpha/beta-Hydrolases"/>
    <property type="match status" value="1"/>
</dbReference>
<dbReference type="AlphaFoldDB" id="A0A8H4N8Q0"/>
<organism evidence="5 6">
    <name type="scientific">Botryosphaeria dothidea</name>
    <dbReference type="NCBI Taxonomy" id="55169"/>
    <lineage>
        <taxon>Eukaryota</taxon>
        <taxon>Fungi</taxon>
        <taxon>Dikarya</taxon>
        <taxon>Ascomycota</taxon>
        <taxon>Pezizomycotina</taxon>
        <taxon>Dothideomycetes</taxon>
        <taxon>Dothideomycetes incertae sedis</taxon>
        <taxon>Botryosphaeriales</taxon>
        <taxon>Botryosphaeriaceae</taxon>
        <taxon>Botryosphaeria</taxon>
    </lineage>
</organism>
<dbReference type="Proteomes" id="UP000572817">
    <property type="component" value="Unassembled WGS sequence"/>
</dbReference>
<protein>
    <submittedName>
        <fullName evidence="5">Alpha/beta hydrolase fold-1</fullName>
    </submittedName>
</protein>
<reference evidence="5" key="1">
    <citation type="submission" date="2020-04" db="EMBL/GenBank/DDBJ databases">
        <title>Genome Assembly and Annotation of Botryosphaeria dothidea sdau 11-99, a Latent Pathogen of Apple Fruit Ring Rot in China.</title>
        <authorList>
            <person name="Yu C."/>
            <person name="Diao Y."/>
            <person name="Lu Q."/>
            <person name="Zhao J."/>
            <person name="Cui S."/>
            <person name="Peng C."/>
            <person name="He B."/>
            <person name="Liu H."/>
        </authorList>
    </citation>
    <scope>NUCLEOTIDE SEQUENCE [LARGE SCALE GENOMIC DNA]</scope>
    <source>
        <strain evidence="5">Sdau11-99</strain>
    </source>
</reference>
<dbReference type="PIRSF" id="PIRSF001112">
    <property type="entry name" value="Epoxide_hydrolase"/>
    <property type="match status" value="1"/>
</dbReference>
<evidence type="ECO:0000256" key="3">
    <source>
        <dbReference type="PIRSR" id="PIRSR001112-1"/>
    </source>
</evidence>
<dbReference type="InterPro" id="IPR000639">
    <property type="entry name" value="Epox_hydrolase-like"/>
</dbReference>